<organism evidence="3 4">
    <name type="scientific">Paramaledivibacter caminithermalis (strain DSM 15212 / CIP 107654 / DViRD3)</name>
    <name type="common">Clostridium caminithermale</name>
    <dbReference type="NCBI Taxonomy" id="1121301"/>
    <lineage>
        <taxon>Bacteria</taxon>
        <taxon>Bacillati</taxon>
        <taxon>Bacillota</taxon>
        <taxon>Clostridia</taxon>
        <taxon>Peptostreptococcales</taxon>
        <taxon>Caminicellaceae</taxon>
        <taxon>Paramaledivibacter</taxon>
    </lineage>
</organism>
<feature type="domain" description="SLH" evidence="2">
    <location>
        <begin position="115"/>
        <end position="178"/>
    </location>
</feature>
<dbReference type="PROSITE" id="PS51272">
    <property type="entry name" value="SLH"/>
    <property type="match status" value="2"/>
</dbReference>
<dbReference type="InterPro" id="IPR051465">
    <property type="entry name" value="Cell_Envelope_Struct_Comp"/>
</dbReference>
<feature type="domain" description="SLH" evidence="2">
    <location>
        <begin position="51"/>
        <end position="114"/>
    </location>
</feature>
<dbReference type="EMBL" id="FRAG01000003">
    <property type="protein sequence ID" value="SHJ57461.1"/>
    <property type="molecule type" value="Genomic_DNA"/>
</dbReference>
<dbReference type="RefSeq" id="WP_073146678.1">
    <property type="nucleotide sequence ID" value="NZ_FRAG01000003.1"/>
</dbReference>
<protein>
    <submittedName>
        <fullName evidence="3">S-layer homology domain-containing protein</fullName>
    </submittedName>
</protein>
<dbReference type="AlphaFoldDB" id="A0A1M6KES5"/>
<evidence type="ECO:0000313" key="4">
    <source>
        <dbReference type="Proteomes" id="UP000184465"/>
    </source>
</evidence>
<keyword evidence="1" id="KW-0677">Repeat</keyword>
<reference evidence="3 4" key="1">
    <citation type="submission" date="2016-11" db="EMBL/GenBank/DDBJ databases">
        <authorList>
            <person name="Jaros S."/>
            <person name="Januszkiewicz K."/>
            <person name="Wedrychowicz H."/>
        </authorList>
    </citation>
    <scope>NUCLEOTIDE SEQUENCE [LARGE SCALE GENOMIC DNA]</scope>
    <source>
        <strain evidence="3 4">DSM 15212</strain>
    </source>
</reference>
<evidence type="ECO:0000259" key="2">
    <source>
        <dbReference type="PROSITE" id="PS51272"/>
    </source>
</evidence>
<dbReference type="PANTHER" id="PTHR43308:SF5">
    <property type="entry name" value="S-LAYER PROTEIN _ PEPTIDOGLYCAN ENDO-BETA-N-ACETYLGLUCOSAMINIDASE"/>
    <property type="match status" value="1"/>
</dbReference>
<name>A0A1M6KES5_PARC5</name>
<dbReference type="InterPro" id="IPR001119">
    <property type="entry name" value="SLH_dom"/>
</dbReference>
<evidence type="ECO:0000313" key="3">
    <source>
        <dbReference type="EMBL" id="SHJ57461.1"/>
    </source>
</evidence>
<proteinExistence type="predicted"/>
<evidence type="ECO:0000256" key="1">
    <source>
        <dbReference type="ARBA" id="ARBA00022737"/>
    </source>
</evidence>
<accession>A0A1M6KES5</accession>
<dbReference type="Pfam" id="PF00395">
    <property type="entry name" value="SLH"/>
    <property type="match status" value="2"/>
</dbReference>
<dbReference type="STRING" id="1121301.SAMN02745912_00363"/>
<dbReference type="OrthoDB" id="1706086at2"/>
<dbReference type="Proteomes" id="UP000184465">
    <property type="component" value="Unassembled WGS sequence"/>
</dbReference>
<keyword evidence="4" id="KW-1185">Reference proteome</keyword>
<sequence>MKSTKRTVMILIITGIFLITQLNIFADTIKGKVTNSSQTNTSQSNSDQAYINKKPQVVISGEEIKASVEKLMALGIVNGKEDGQYHPEQNITREEFTKIVVEMLGYDDIIGITAKNTKFKDVSSDSWAAPYINIAVNHGIIKGYGDSLFKPDENVTLGQAITIILRGLGYRDEYLYGEWPYNYISKAGQEGILKGINLNYNSVVNRGMVAVIVDRALDMEPVVSSVNGGIKKSDRTLLEITKNIQKLEDVFIIGKVKEDDEDAVKVRLTKDIYYDGKLLEEDEEEIFKIRDISKLDLLIGIKATFLIDDDGYILFQESNTLDLENQTDANMVQNAIIVNDYHEKPIRKIKLSGINKYLDIANDADIYVDGKKIDDKDYGQYLNDEVFGTYTIDGNKITYANLNTWEHDSLLVKEVKAEKKMLECVYTMKDGTKYISFDNLKDSPNIYLIEGQIKRPISFTEILKGDVINITTEDEDTEEASLYVWRDKVTGRFEKILGGINGQNISFTIKGNETKFDIDDNFSYSYDGGKKIVTAKDVSGRILNILTDFYNAQVSVFRNWRNEVVYLESSINLKIDQYGVLMWYDEANERIKIYTQTGSKTTYYFEDADEYSRVKEHIPIGSIIKYSISKSGKLKKFSDNIEDDYIEVNRISKIRAGDNFGTDYAIINGKKYEVDSDTVFFDYTQHNHNKITKISWNKFKEAEVIDDIDVIMDEEGGVLKALYIWNNLEGLQDKTSLGYVIDSYQLGSKRYIELYNHGSEDKLKFELDDESEEICLGGQLVLYQITTSNKLKVSQDEDLQFVAGQIKEIIKNRIQVDDDYYYVHNDTEVYEDDKKVSIDDIDEDALIAMYVEDGDEVKMMTIIDSEYADAFDEGTLKSIDTVGEEGLDIEIHGDIREFTVDSQVQYIFKDGYLPLNTSRKTLTEILESKIGNSEPTVKFLYDEYTDTIYSMIIDMNIN</sequence>
<dbReference type="PANTHER" id="PTHR43308">
    <property type="entry name" value="OUTER MEMBRANE PROTEIN ALPHA-RELATED"/>
    <property type="match status" value="1"/>
</dbReference>
<gene>
    <name evidence="3" type="ORF">SAMN02745912_00363</name>
</gene>